<dbReference type="SUPFAM" id="SSF54001">
    <property type="entry name" value="Cysteine proteinases"/>
    <property type="match status" value="1"/>
</dbReference>
<dbReference type="STRING" id="1182545.A0A072PJF3"/>
<dbReference type="Pfam" id="PF01841">
    <property type="entry name" value="Transglut_core"/>
    <property type="match status" value="1"/>
</dbReference>
<accession>A0A072PJF3</accession>
<dbReference type="EMBL" id="AMGV01000007">
    <property type="protein sequence ID" value="KEF55655.1"/>
    <property type="molecule type" value="Genomic_DNA"/>
</dbReference>
<evidence type="ECO:0000256" key="1">
    <source>
        <dbReference type="SAM" id="MobiDB-lite"/>
    </source>
</evidence>
<sequence>MAEDPQPLTLQQRIAALNAAHIGRVPGDPPRPSSHPTPPTIPTRRPVIVKQHTVNNPPENVTGSITDSRIGNKPAPPPQPPVRKQPPPLPSRNSSLDEQRRGSVASTTSSGTTTTSETSSSRVNATRTKSTDSASRIKAPAWGECELPALPPKEQPANPPTRKFSEERPKYFNRAPSSTSINSATSTSDARPSPQRPALPPRLPSRKPEIEQREHVGDSSVRKLPPMPSLESIERAKRAAFSPISPKDQASPQPIQTPQPTIIPKRDQLPDSFGYHIPGLNREQISAPTHEKIPQNIPLPSKALFNKVSSTTKNAFNHHAPLAKETINNHFTQNQHVPPPIPLSSRPDLSALQATKPKFTSSPTAMNGSTSPSSNVCLVCRDFSTPDLQATLFPRAQVTSLQTLAQQLTSPFSSETDKARVIFTWLHLNISYDVVSFFNNNVKGSTPQSTLQSGLAVCEGYAALFTNLATYAGLESVVISGHGKGYGFNSLAPGAPLPPYNAGHAWNAVRIDNGEWKLIDACWGAGYVQGAGQPYVPKFNPDYFSMTNEQFAVKHFPGNKDHFFLPGGRQMSWEEYIVIDPACWPETVEGPTVFTNAKEDYSIGEKNVYPRARKINVRQPGSVRFQFGLLCPHWTLENHTRKGLPPVFIMSIHGVDGRNKDHVAMDHHPGPEGQGGDIWTLDIPAQQLGAGGQTVTLFAVTSFGDRQDARGLTVQEFKDGKGRVGMGFVGVAAWDLV</sequence>
<feature type="region of interest" description="Disordered" evidence="1">
    <location>
        <begin position="242"/>
        <end position="267"/>
    </location>
</feature>
<name>A0A072PJF3_9EURO</name>
<dbReference type="InterPro" id="IPR002931">
    <property type="entry name" value="Transglutaminase-like"/>
</dbReference>
<protein>
    <recommendedName>
        <fullName evidence="2">Transglutaminase-like domain-containing protein</fullName>
    </recommendedName>
</protein>
<evidence type="ECO:0000259" key="2">
    <source>
        <dbReference type="SMART" id="SM00460"/>
    </source>
</evidence>
<dbReference type="HOGENOM" id="CLU_016738_0_0_1"/>
<proteinExistence type="predicted"/>
<comment type="caution">
    <text evidence="3">The sequence shown here is derived from an EMBL/GenBank/DDBJ whole genome shotgun (WGS) entry which is preliminary data.</text>
</comment>
<dbReference type="GO" id="GO:0005737">
    <property type="term" value="C:cytoplasm"/>
    <property type="evidence" value="ECO:0007669"/>
    <property type="project" value="TreeGrafter"/>
</dbReference>
<feature type="compositionally biased region" description="Pro residues" evidence="1">
    <location>
        <begin position="194"/>
        <end position="203"/>
    </location>
</feature>
<feature type="compositionally biased region" description="Pro residues" evidence="1">
    <location>
        <begin position="74"/>
        <end position="90"/>
    </location>
</feature>
<dbReference type="GeneID" id="25283318"/>
<reference evidence="3 4" key="1">
    <citation type="submission" date="2013-03" db="EMBL/GenBank/DDBJ databases">
        <title>The Genome Sequence of Exophiala aquamarina CBS 119918.</title>
        <authorList>
            <consortium name="The Broad Institute Genomics Platform"/>
            <person name="Cuomo C."/>
            <person name="de Hoog S."/>
            <person name="Gorbushina A."/>
            <person name="Walker B."/>
            <person name="Young S.K."/>
            <person name="Zeng Q."/>
            <person name="Gargeya S."/>
            <person name="Fitzgerald M."/>
            <person name="Haas B."/>
            <person name="Abouelleil A."/>
            <person name="Allen A.W."/>
            <person name="Alvarado L."/>
            <person name="Arachchi H.M."/>
            <person name="Berlin A.M."/>
            <person name="Chapman S.B."/>
            <person name="Gainer-Dewar J."/>
            <person name="Goldberg J."/>
            <person name="Griggs A."/>
            <person name="Gujja S."/>
            <person name="Hansen M."/>
            <person name="Howarth C."/>
            <person name="Imamovic A."/>
            <person name="Ireland A."/>
            <person name="Larimer J."/>
            <person name="McCowan C."/>
            <person name="Murphy C."/>
            <person name="Pearson M."/>
            <person name="Poon T.W."/>
            <person name="Priest M."/>
            <person name="Roberts A."/>
            <person name="Saif S."/>
            <person name="Shea T."/>
            <person name="Sisk P."/>
            <person name="Sykes S."/>
            <person name="Wortman J."/>
            <person name="Nusbaum C."/>
            <person name="Birren B."/>
        </authorList>
    </citation>
    <scope>NUCLEOTIDE SEQUENCE [LARGE SCALE GENOMIC DNA]</scope>
    <source>
        <strain evidence="3 4">CBS 119918</strain>
    </source>
</reference>
<dbReference type="PANTHER" id="PTHR46333:SF5">
    <property type="entry name" value="TRANSGLUTAMINASE-LIKE DOMAIN-CONTAINING PROTEIN"/>
    <property type="match status" value="1"/>
</dbReference>
<dbReference type="VEuPathDB" id="FungiDB:A1O9_08405"/>
<dbReference type="OrthoDB" id="6129702at2759"/>
<dbReference type="SMART" id="SM00460">
    <property type="entry name" value="TGc"/>
    <property type="match status" value="1"/>
</dbReference>
<feature type="domain" description="Transglutaminase-like" evidence="2">
    <location>
        <begin position="450"/>
        <end position="523"/>
    </location>
</feature>
<feature type="compositionally biased region" description="Low complexity" evidence="1">
    <location>
        <begin position="252"/>
        <end position="263"/>
    </location>
</feature>
<dbReference type="AlphaFoldDB" id="A0A072PJF3"/>
<dbReference type="InterPro" id="IPR038765">
    <property type="entry name" value="Papain-like_cys_pep_sf"/>
</dbReference>
<feature type="compositionally biased region" description="Pro residues" evidence="1">
    <location>
        <begin position="27"/>
        <end position="41"/>
    </location>
</feature>
<feature type="compositionally biased region" description="Basic and acidic residues" evidence="1">
    <location>
        <begin position="206"/>
        <end position="221"/>
    </location>
</feature>
<dbReference type="InterPro" id="IPR052557">
    <property type="entry name" value="CAP/Cytokinesis_protein"/>
</dbReference>
<dbReference type="PANTHER" id="PTHR46333">
    <property type="entry name" value="CYTOKINESIS PROTEIN 3"/>
    <property type="match status" value="1"/>
</dbReference>
<organism evidence="3 4">
    <name type="scientific">Exophiala aquamarina CBS 119918</name>
    <dbReference type="NCBI Taxonomy" id="1182545"/>
    <lineage>
        <taxon>Eukaryota</taxon>
        <taxon>Fungi</taxon>
        <taxon>Dikarya</taxon>
        <taxon>Ascomycota</taxon>
        <taxon>Pezizomycotina</taxon>
        <taxon>Eurotiomycetes</taxon>
        <taxon>Chaetothyriomycetidae</taxon>
        <taxon>Chaetothyriales</taxon>
        <taxon>Herpotrichiellaceae</taxon>
        <taxon>Exophiala</taxon>
    </lineage>
</organism>
<feature type="compositionally biased region" description="Low complexity" evidence="1">
    <location>
        <begin position="106"/>
        <end position="121"/>
    </location>
</feature>
<keyword evidence="4" id="KW-1185">Reference proteome</keyword>
<feature type="compositionally biased region" description="Polar residues" evidence="1">
    <location>
        <begin position="122"/>
        <end position="134"/>
    </location>
</feature>
<evidence type="ECO:0000313" key="4">
    <source>
        <dbReference type="Proteomes" id="UP000027920"/>
    </source>
</evidence>
<feature type="compositionally biased region" description="Pro residues" evidence="1">
    <location>
        <begin position="149"/>
        <end position="159"/>
    </location>
</feature>
<dbReference type="Gene3D" id="3.10.620.30">
    <property type="match status" value="1"/>
</dbReference>
<dbReference type="RefSeq" id="XP_013258245.1">
    <property type="nucleotide sequence ID" value="XM_013402791.1"/>
</dbReference>
<dbReference type="Proteomes" id="UP000027920">
    <property type="component" value="Unassembled WGS sequence"/>
</dbReference>
<evidence type="ECO:0000313" key="3">
    <source>
        <dbReference type="EMBL" id="KEF55655.1"/>
    </source>
</evidence>
<feature type="compositionally biased region" description="Polar residues" evidence="1">
    <location>
        <begin position="52"/>
        <end position="69"/>
    </location>
</feature>
<feature type="compositionally biased region" description="Low complexity" evidence="1">
    <location>
        <begin position="177"/>
        <end position="188"/>
    </location>
</feature>
<gene>
    <name evidence="3" type="ORF">A1O9_08405</name>
</gene>
<feature type="region of interest" description="Disordered" evidence="1">
    <location>
        <begin position="17"/>
        <end position="229"/>
    </location>
</feature>